<dbReference type="EC" id="5.6.2.4" evidence="13"/>
<keyword evidence="6 15" id="KW-0347">Helicase</keyword>
<dbReference type="InterPro" id="IPR011604">
    <property type="entry name" value="PDDEXK-like_dom_sf"/>
</dbReference>
<keyword evidence="2" id="KW-0540">Nuclease</keyword>
<dbReference type="Pfam" id="PF00580">
    <property type="entry name" value="UvrD-helicase"/>
    <property type="match status" value="1"/>
</dbReference>
<evidence type="ECO:0000256" key="9">
    <source>
        <dbReference type="ARBA" id="ARBA00023125"/>
    </source>
</evidence>
<feature type="domain" description="UvrD-like helicase ATP-binding" evidence="17">
    <location>
        <begin position="20"/>
        <end position="322"/>
    </location>
</feature>
<feature type="region of interest" description="Disordered" evidence="16">
    <location>
        <begin position="353"/>
        <end position="378"/>
    </location>
</feature>
<dbReference type="Gene3D" id="1.10.10.160">
    <property type="match status" value="1"/>
</dbReference>
<gene>
    <name evidence="19" type="ORF">GD627_05420</name>
</gene>
<dbReference type="SUPFAM" id="SSF52540">
    <property type="entry name" value="P-loop containing nucleoside triphosphate hydrolases"/>
    <property type="match status" value="1"/>
</dbReference>
<feature type="binding site" evidence="15">
    <location>
        <begin position="41"/>
        <end position="48"/>
    </location>
    <ligand>
        <name>ATP</name>
        <dbReference type="ChEBI" id="CHEBI:30616"/>
    </ligand>
</feature>
<dbReference type="InterPro" id="IPR027417">
    <property type="entry name" value="P-loop_NTPase"/>
</dbReference>
<accession>A0A5N6MUJ9</accession>
<dbReference type="GO" id="GO:0003677">
    <property type="term" value="F:DNA binding"/>
    <property type="evidence" value="ECO:0007669"/>
    <property type="project" value="UniProtKB-KW"/>
</dbReference>
<evidence type="ECO:0000256" key="10">
    <source>
        <dbReference type="ARBA" id="ARBA00023204"/>
    </source>
</evidence>
<evidence type="ECO:0000256" key="5">
    <source>
        <dbReference type="ARBA" id="ARBA00022801"/>
    </source>
</evidence>
<keyword evidence="10" id="KW-0234">DNA repair</keyword>
<evidence type="ECO:0000256" key="1">
    <source>
        <dbReference type="ARBA" id="ARBA00009922"/>
    </source>
</evidence>
<dbReference type="Gene3D" id="3.90.320.10">
    <property type="match status" value="1"/>
</dbReference>
<evidence type="ECO:0000256" key="6">
    <source>
        <dbReference type="ARBA" id="ARBA00022806"/>
    </source>
</evidence>
<evidence type="ECO:0000256" key="11">
    <source>
        <dbReference type="ARBA" id="ARBA00023235"/>
    </source>
</evidence>
<keyword evidence="11" id="KW-0413">Isomerase</keyword>
<feature type="compositionally biased region" description="Polar residues" evidence="16">
    <location>
        <begin position="360"/>
        <end position="370"/>
    </location>
</feature>
<evidence type="ECO:0000259" key="17">
    <source>
        <dbReference type="PROSITE" id="PS51198"/>
    </source>
</evidence>
<feature type="domain" description="UvrD-like helicase C-terminal" evidence="18">
    <location>
        <begin position="374"/>
        <end position="678"/>
    </location>
</feature>
<evidence type="ECO:0000256" key="12">
    <source>
        <dbReference type="ARBA" id="ARBA00034617"/>
    </source>
</evidence>
<dbReference type="InterPro" id="IPR000212">
    <property type="entry name" value="DNA_helicase_UvrD/REP"/>
</dbReference>
<dbReference type="PROSITE" id="PS51217">
    <property type="entry name" value="UVRD_HELICASE_CTER"/>
    <property type="match status" value="1"/>
</dbReference>
<dbReference type="EMBL" id="VTFX01000001">
    <property type="protein sequence ID" value="KAD4060476.1"/>
    <property type="molecule type" value="Genomic_DNA"/>
</dbReference>
<dbReference type="PANTHER" id="PTHR11070">
    <property type="entry name" value="UVRD / RECB / PCRA DNA HELICASE FAMILY MEMBER"/>
    <property type="match status" value="1"/>
</dbReference>
<dbReference type="InterPro" id="IPR013986">
    <property type="entry name" value="DExx_box_DNA_helicase_dom_sf"/>
</dbReference>
<comment type="caution">
    <text evidence="19">The sequence shown here is derived from an EMBL/GenBank/DDBJ whole genome shotgun (WGS) entry which is preliminary data.</text>
</comment>
<dbReference type="InterPro" id="IPR014016">
    <property type="entry name" value="UvrD-like_ATP-bd"/>
</dbReference>
<comment type="catalytic activity">
    <reaction evidence="12">
        <text>Couples ATP hydrolysis with the unwinding of duplex DNA by translocating in the 3'-5' direction.</text>
        <dbReference type="EC" id="5.6.2.4"/>
    </reaction>
</comment>
<keyword evidence="4" id="KW-0227">DNA damage</keyword>
<evidence type="ECO:0000259" key="18">
    <source>
        <dbReference type="PROSITE" id="PS51217"/>
    </source>
</evidence>
<evidence type="ECO:0000256" key="4">
    <source>
        <dbReference type="ARBA" id="ARBA00022763"/>
    </source>
</evidence>
<organism evidence="19 20">
    <name type="scientific">Arthrobacter yangruifuii</name>
    <dbReference type="NCBI Taxonomy" id="2606616"/>
    <lineage>
        <taxon>Bacteria</taxon>
        <taxon>Bacillati</taxon>
        <taxon>Actinomycetota</taxon>
        <taxon>Actinomycetes</taxon>
        <taxon>Micrococcales</taxon>
        <taxon>Micrococcaceae</taxon>
        <taxon>Arthrobacter</taxon>
    </lineage>
</organism>
<dbReference type="InterPro" id="IPR038726">
    <property type="entry name" value="PDDEXK_AddAB-type"/>
</dbReference>
<comment type="catalytic activity">
    <reaction evidence="14">
        <text>ATP + H2O = ADP + phosphate + H(+)</text>
        <dbReference type="Rhea" id="RHEA:13065"/>
        <dbReference type="ChEBI" id="CHEBI:15377"/>
        <dbReference type="ChEBI" id="CHEBI:15378"/>
        <dbReference type="ChEBI" id="CHEBI:30616"/>
        <dbReference type="ChEBI" id="CHEBI:43474"/>
        <dbReference type="ChEBI" id="CHEBI:456216"/>
        <dbReference type="EC" id="5.6.2.4"/>
    </reaction>
</comment>
<comment type="similarity">
    <text evidence="1">Belongs to the helicase family. UvrD subfamily.</text>
</comment>
<evidence type="ECO:0000256" key="2">
    <source>
        <dbReference type="ARBA" id="ARBA00022722"/>
    </source>
</evidence>
<dbReference type="GO" id="GO:0000725">
    <property type="term" value="P:recombinational repair"/>
    <property type="evidence" value="ECO:0007669"/>
    <property type="project" value="TreeGrafter"/>
</dbReference>
<keyword evidence="8 15" id="KW-0067">ATP-binding</keyword>
<keyword evidence="3 15" id="KW-0547">Nucleotide-binding</keyword>
<evidence type="ECO:0000256" key="14">
    <source>
        <dbReference type="ARBA" id="ARBA00048988"/>
    </source>
</evidence>
<dbReference type="Gene3D" id="3.40.50.300">
    <property type="entry name" value="P-loop containing nucleotide triphosphate hydrolases"/>
    <property type="match status" value="2"/>
</dbReference>
<dbReference type="Gene3D" id="1.10.486.10">
    <property type="entry name" value="PCRA, domain 4"/>
    <property type="match status" value="1"/>
</dbReference>
<dbReference type="Proteomes" id="UP000326852">
    <property type="component" value="Unassembled WGS sequence"/>
</dbReference>
<sequence>MNVELQLVGPAAGASAAPRLSADQQAVVDLPTGSGPVLVLGAPGTGKSTVLVEAAVARIGRDGLDPSRLLMLAPSRLAAAGLRDALSARLQGTLSTAPARTWASYAFDLIRRAKTEGRLPYLTRAPKLLSGAEQDVIIKELLAGHGQQGVPELPWPDSLDMARGTRGFRQEIRQLFDRVIEYGISADELRSLGQRYGRPDWVAAAGLYAEYRDVLDLRMPESFDPAGIITSALNILHSDPEFLAAEQERQQVVLVDDLQEANPAIHSLYALLAGTGDSIAAACPDTVVQGFRGARPDLVGRLAERFDGRLQTRVLTTSHRLTGSLAGAWTRTASRISVVGSLPSYRTAVADARSVGKTPGSGSAAQTRTTPEPDAAADSAGRAFELNAANPAAETPSAPAAGTAEAHVVDTPMHEQRYVAQRILEAQLLQGRSLEDIAVIVRTGAQLAALQRYLTGQGIEVKVPVAERAVRDEAAVRPLLDAFAVVLDPELLTPELAVSLLTSRIGGASTLELRRLRQALRREERSAGGGRTSDALLVESLLDPESESGRALAGLSWDARPAAQRISAMLAAGREAAREPGATAETVLWALWSVSGWSKRWAETALSGGPGASRADRDLDAIMALFQTAERYVDQLPGSTPAQFLDYLTSSELPMDTLAARAQRREAVELLTPASAAGREWPMVIVAGIQQDVWPNLRLRGELLGSGELVAAVEHGDNFRAHRSPLTLMQAIRFDELRSFSTAISRASEVLICTAVSSEDEQPSSFLDLVAPLAPGTEKRPRTEVLRPHTLRSLVAELRRYAQQPDEDPDLAAEAIHHLGTMVNHPVPVPGAHPDKWWGLAPLSSTAAILPPDARIPVSPSKVDAVLKSPLSWFVSAAGGEQATDFARSLGTLVHSIAQDMPDAAGSEYVQELQKRWPSLGMKDNWEGQMDYQRAETMVRKLAEYVITMRRSGRSLVAVEKDFEVELPVEIDGAVRTALLRGQIDRLEVDEDGRLFIVDLKTGKSAPKKDDLLAHPQLAAYQEAVREGALPDAPPVPGGAALVQLGTTNKGVSVQEQPPLDPEDTTAREMVRKAAALMSAAFFETVHDPSRSGFGGNGCRLPEICPLCAEGKQVTE</sequence>
<keyword evidence="9" id="KW-0238">DNA-binding</keyword>
<evidence type="ECO:0000313" key="20">
    <source>
        <dbReference type="Proteomes" id="UP000326852"/>
    </source>
</evidence>
<evidence type="ECO:0000256" key="16">
    <source>
        <dbReference type="SAM" id="MobiDB-lite"/>
    </source>
</evidence>
<dbReference type="GO" id="GO:0005829">
    <property type="term" value="C:cytosol"/>
    <property type="evidence" value="ECO:0007669"/>
    <property type="project" value="TreeGrafter"/>
</dbReference>
<dbReference type="InterPro" id="IPR014017">
    <property type="entry name" value="DNA_helicase_UvrD-like_C"/>
</dbReference>
<protein>
    <recommendedName>
        <fullName evidence="13">DNA 3'-5' helicase</fullName>
        <ecNumber evidence="13">5.6.2.4</ecNumber>
    </recommendedName>
</protein>
<evidence type="ECO:0000256" key="13">
    <source>
        <dbReference type="ARBA" id="ARBA00034808"/>
    </source>
</evidence>
<dbReference type="GO" id="GO:0005524">
    <property type="term" value="F:ATP binding"/>
    <property type="evidence" value="ECO:0007669"/>
    <property type="project" value="UniProtKB-UniRule"/>
</dbReference>
<dbReference type="PANTHER" id="PTHR11070:SF59">
    <property type="entry name" value="DNA 3'-5' HELICASE"/>
    <property type="match status" value="1"/>
</dbReference>
<evidence type="ECO:0000256" key="8">
    <source>
        <dbReference type="ARBA" id="ARBA00022840"/>
    </source>
</evidence>
<dbReference type="GO" id="GO:0004527">
    <property type="term" value="F:exonuclease activity"/>
    <property type="evidence" value="ECO:0007669"/>
    <property type="project" value="UniProtKB-KW"/>
</dbReference>
<dbReference type="PROSITE" id="PS51198">
    <property type="entry name" value="UVRD_HELICASE_ATP_BIND"/>
    <property type="match status" value="1"/>
</dbReference>
<dbReference type="GO" id="GO:0043138">
    <property type="term" value="F:3'-5' DNA helicase activity"/>
    <property type="evidence" value="ECO:0007669"/>
    <property type="project" value="UniProtKB-EC"/>
</dbReference>
<evidence type="ECO:0000256" key="7">
    <source>
        <dbReference type="ARBA" id="ARBA00022839"/>
    </source>
</evidence>
<keyword evidence="7" id="KW-0269">Exonuclease</keyword>
<reference evidence="19 20" key="1">
    <citation type="submission" date="2019-08" db="EMBL/GenBank/DDBJ databases">
        <title>Arthrobacter sp. nov., isolated from plateau pika and Tibetan wild ass.</title>
        <authorList>
            <person name="Ge Y."/>
        </authorList>
    </citation>
    <scope>NUCLEOTIDE SEQUENCE [LARGE SCALE GENOMIC DNA]</scope>
    <source>
        <strain evidence="19 20">785</strain>
    </source>
</reference>
<dbReference type="RefSeq" id="WP_152271603.1">
    <property type="nucleotide sequence ID" value="NZ_VTFX01000001.1"/>
</dbReference>
<dbReference type="Pfam" id="PF12705">
    <property type="entry name" value="PDDEXK_1"/>
    <property type="match status" value="1"/>
</dbReference>
<dbReference type="AlphaFoldDB" id="A0A5N6MUJ9"/>
<keyword evidence="20" id="KW-1185">Reference proteome</keyword>
<name>A0A5N6MUJ9_9MICC</name>
<evidence type="ECO:0000256" key="3">
    <source>
        <dbReference type="ARBA" id="ARBA00022741"/>
    </source>
</evidence>
<keyword evidence="5 15" id="KW-0378">Hydrolase</keyword>
<proteinExistence type="inferred from homology"/>
<dbReference type="GO" id="GO:0033202">
    <property type="term" value="C:DNA helicase complex"/>
    <property type="evidence" value="ECO:0007669"/>
    <property type="project" value="TreeGrafter"/>
</dbReference>
<evidence type="ECO:0000313" key="19">
    <source>
        <dbReference type="EMBL" id="KAD4060476.1"/>
    </source>
</evidence>
<evidence type="ECO:0000256" key="15">
    <source>
        <dbReference type="PROSITE-ProRule" id="PRU00560"/>
    </source>
</evidence>